<dbReference type="Proteomes" id="UP001500393">
    <property type="component" value="Unassembled WGS sequence"/>
</dbReference>
<protein>
    <submittedName>
        <fullName evidence="2">Uncharacterized protein</fullName>
    </submittedName>
</protein>
<feature type="region of interest" description="Disordered" evidence="1">
    <location>
        <begin position="1"/>
        <end position="60"/>
    </location>
</feature>
<evidence type="ECO:0000256" key="1">
    <source>
        <dbReference type="SAM" id="MobiDB-lite"/>
    </source>
</evidence>
<accession>A0ABN2DPK2</accession>
<sequence length="78" mass="7942">MSTYSSHGFPLIGDTASTPNRSNHGRLSIPARARHNPTDVALPSRGGATATTQSPPGTLGTVTVMIDDAISGCLPPGE</sequence>
<dbReference type="EMBL" id="BAAAOS010000022">
    <property type="protein sequence ID" value="GAA1582514.1"/>
    <property type="molecule type" value="Genomic_DNA"/>
</dbReference>
<organism evidence="2 3">
    <name type="scientific">Kribbella sancticallisti</name>
    <dbReference type="NCBI Taxonomy" id="460087"/>
    <lineage>
        <taxon>Bacteria</taxon>
        <taxon>Bacillati</taxon>
        <taxon>Actinomycetota</taxon>
        <taxon>Actinomycetes</taxon>
        <taxon>Propionibacteriales</taxon>
        <taxon>Kribbellaceae</taxon>
        <taxon>Kribbella</taxon>
    </lineage>
</organism>
<evidence type="ECO:0000313" key="2">
    <source>
        <dbReference type="EMBL" id="GAA1582514.1"/>
    </source>
</evidence>
<name>A0ABN2DPK2_9ACTN</name>
<gene>
    <name evidence="2" type="ORF">GCM10009789_40350</name>
</gene>
<reference evidence="2 3" key="1">
    <citation type="journal article" date="2019" name="Int. J. Syst. Evol. Microbiol.">
        <title>The Global Catalogue of Microorganisms (GCM) 10K type strain sequencing project: providing services to taxonomists for standard genome sequencing and annotation.</title>
        <authorList>
            <consortium name="The Broad Institute Genomics Platform"/>
            <consortium name="The Broad Institute Genome Sequencing Center for Infectious Disease"/>
            <person name="Wu L."/>
            <person name="Ma J."/>
        </authorList>
    </citation>
    <scope>NUCLEOTIDE SEQUENCE [LARGE SCALE GENOMIC DNA]</scope>
    <source>
        <strain evidence="2 3">JCM 14969</strain>
    </source>
</reference>
<comment type="caution">
    <text evidence="2">The sequence shown here is derived from an EMBL/GenBank/DDBJ whole genome shotgun (WGS) entry which is preliminary data.</text>
</comment>
<keyword evidence="3" id="KW-1185">Reference proteome</keyword>
<evidence type="ECO:0000313" key="3">
    <source>
        <dbReference type="Proteomes" id="UP001500393"/>
    </source>
</evidence>
<proteinExistence type="predicted"/>